<accession>A0AAD3RPF3</accession>
<organism evidence="2 3">
    <name type="scientific">Cryptomeria japonica</name>
    <name type="common">Japanese cedar</name>
    <name type="synonym">Cupressus japonica</name>
    <dbReference type="NCBI Taxonomy" id="3369"/>
    <lineage>
        <taxon>Eukaryota</taxon>
        <taxon>Viridiplantae</taxon>
        <taxon>Streptophyta</taxon>
        <taxon>Embryophyta</taxon>
        <taxon>Tracheophyta</taxon>
        <taxon>Spermatophyta</taxon>
        <taxon>Pinopsida</taxon>
        <taxon>Pinidae</taxon>
        <taxon>Conifers II</taxon>
        <taxon>Cupressales</taxon>
        <taxon>Cupressaceae</taxon>
        <taxon>Cryptomeria</taxon>
    </lineage>
</organism>
<gene>
    <name evidence="2" type="ORF">SUGI_1228060</name>
</gene>
<keyword evidence="1" id="KW-0472">Membrane</keyword>
<feature type="transmembrane region" description="Helical" evidence="1">
    <location>
        <begin position="12"/>
        <end position="32"/>
    </location>
</feature>
<protein>
    <submittedName>
        <fullName evidence="2">Uncharacterized protein</fullName>
    </submittedName>
</protein>
<comment type="caution">
    <text evidence="2">The sequence shown here is derived from an EMBL/GenBank/DDBJ whole genome shotgun (WGS) entry which is preliminary data.</text>
</comment>
<evidence type="ECO:0000313" key="3">
    <source>
        <dbReference type="Proteomes" id="UP001234787"/>
    </source>
</evidence>
<proteinExistence type="predicted"/>
<dbReference type="EMBL" id="BSEH01000022">
    <property type="protein sequence ID" value="GLJ56559.1"/>
    <property type="molecule type" value="Genomic_DNA"/>
</dbReference>
<keyword evidence="1" id="KW-0812">Transmembrane</keyword>
<keyword evidence="1" id="KW-1133">Transmembrane helix</keyword>
<sequence>MRILIRLLFTRRFLLFVFILFQKIASLMVRLYLVYRLLSDPILKVIPPWCRVLFPLISRLLSMLCSVLGMEGGGGGRPSPQLLDAPPRGGLDLNQTPADVGIGFDLNEPPVVGEASSSSPAPPL</sequence>
<keyword evidence="3" id="KW-1185">Reference proteome</keyword>
<evidence type="ECO:0000256" key="1">
    <source>
        <dbReference type="SAM" id="Phobius"/>
    </source>
</evidence>
<dbReference type="AlphaFoldDB" id="A0AAD3RPF3"/>
<dbReference type="Proteomes" id="UP001234787">
    <property type="component" value="Unassembled WGS sequence"/>
</dbReference>
<name>A0AAD3RPF3_CRYJA</name>
<reference evidence="2" key="1">
    <citation type="submission" date="2022-12" db="EMBL/GenBank/DDBJ databases">
        <title>Chromosome-Level Genome Assembly of Japanese Cedar (Cryptomeriajaponica D. Don).</title>
        <authorList>
            <person name="Fujino T."/>
            <person name="Yamaguchi K."/>
            <person name="Yokoyama T."/>
            <person name="Hamanaka T."/>
            <person name="Harazono Y."/>
            <person name="Kamada H."/>
            <person name="Kobayashi W."/>
            <person name="Ujino-Ihara T."/>
            <person name="Uchiyama K."/>
            <person name="Matsumoto A."/>
            <person name="Izuno A."/>
            <person name="Tsumura Y."/>
            <person name="Toyoda A."/>
            <person name="Shigenobu S."/>
            <person name="Moriguchi Y."/>
            <person name="Ueno S."/>
            <person name="Kasahara M."/>
        </authorList>
    </citation>
    <scope>NUCLEOTIDE SEQUENCE</scope>
</reference>
<evidence type="ECO:0000313" key="2">
    <source>
        <dbReference type="EMBL" id="GLJ56559.1"/>
    </source>
</evidence>